<evidence type="ECO:0000313" key="2">
    <source>
        <dbReference type="Proteomes" id="UP001162992"/>
    </source>
</evidence>
<comment type="caution">
    <text evidence="1">The sequence shown here is derived from an EMBL/GenBank/DDBJ whole genome shotgun (WGS) entry which is preliminary data.</text>
</comment>
<protein>
    <submittedName>
        <fullName evidence="1">Uncharacterized protein</fullName>
    </submittedName>
</protein>
<gene>
    <name evidence="1" type="ORF">O6H91_10G044700</name>
</gene>
<reference evidence="2" key="1">
    <citation type="journal article" date="2024" name="Proc. Natl. Acad. Sci. U.S.A.">
        <title>Extraordinary preservation of gene collinearity over three hundred million years revealed in homosporous lycophytes.</title>
        <authorList>
            <person name="Li C."/>
            <person name="Wickell D."/>
            <person name="Kuo L.Y."/>
            <person name="Chen X."/>
            <person name="Nie B."/>
            <person name="Liao X."/>
            <person name="Peng D."/>
            <person name="Ji J."/>
            <person name="Jenkins J."/>
            <person name="Williams M."/>
            <person name="Shu S."/>
            <person name="Plott C."/>
            <person name="Barry K."/>
            <person name="Rajasekar S."/>
            <person name="Grimwood J."/>
            <person name="Han X."/>
            <person name="Sun S."/>
            <person name="Hou Z."/>
            <person name="He W."/>
            <person name="Dai G."/>
            <person name="Sun C."/>
            <person name="Schmutz J."/>
            <person name="Leebens-Mack J.H."/>
            <person name="Li F.W."/>
            <person name="Wang L."/>
        </authorList>
    </citation>
    <scope>NUCLEOTIDE SEQUENCE [LARGE SCALE GENOMIC DNA]</scope>
    <source>
        <strain evidence="2">cv. PW_Plant_1</strain>
    </source>
</reference>
<accession>A0ACC2CGV1</accession>
<dbReference type="EMBL" id="CM055101">
    <property type="protein sequence ID" value="KAJ7541074.1"/>
    <property type="molecule type" value="Genomic_DNA"/>
</dbReference>
<name>A0ACC2CGV1_DIPCM</name>
<keyword evidence="2" id="KW-1185">Reference proteome</keyword>
<dbReference type="Proteomes" id="UP001162992">
    <property type="component" value="Chromosome 10"/>
</dbReference>
<sequence>MKRRLIHRLRLRHSHSHPHPLRQYSPWIHSLHCCTYACATTFRSARSVRILRFHTYTYATTSRSASSIQPSTSRGTRQMSMPGSFRDGEHREATRTIAQMFYDLNLPFIMASSRIFREAISKVAVCGPGYTPPTADGLRGPLLQERIASVRERLAALQALSRLDLKKPARTRFAFKFIMLERLHKLKGDLRRMVTSAEFTAMDLSTTPEGLAFHEILFMEPFWVDVQQLMDVVLRLVDREGCTMGLIYEFMDRIGESLQRFELDPARLEPIRQLWRRQWDKFHRPIHSVAHILHPLFQSESCVRTGSHTSASSAATLVSAASSRRAEAQL</sequence>
<organism evidence="1 2">
    <name type="scientific">Diphasiastrum complanatum</name>
    <name type="common">Issler's clubmoss</name>
    <name type="synonym">Lycopodium complanatum</name>
    <dbReference type="NCBI Taxonomy" id="34168"/>
    <lineage>
        <taxon>Eukaryota</taxon>
        <taxon>Viridiplantae</taxon>
        <taxon>Streptophyta</taxon>
        <taxon>Embryophyta</taxon>
        <taxon>Tracheophyta</taxon>
        <taxon>Lycopodiopsida</taxon>
        <taxon>Lycopodiales</taxon>
        <taxon>Lycopodiaceae</taxon>
        <taxon>Lycopodioideae</taxon>
        <taxon>Diphasiastrum</taxon>
    </lineage>
</organism>
<evidence type="ECO:0000313" key="1">
    <source>
        <dbReference type="EMBL" id="KAJ7541074.1"/>
    </source>
</evidence>
<proteinExistence type="predicted"/>